<dbReference type="Proteomes" id="UP000003113">
    <property type="component" value="Unassembled WGS sequence"/>
</dbReference>
<evidence type="ECO:0000313" key="2">
    <source>
        <dbReference type="EMBL" id="EHK63668.1"/>
    </source>
</evidence>
<proteinExistence type="predicted"/>
<dbReference type="PATRIC" id="fig|477184.5.peg.4773"/>
<reference evidence="2 3" key="1">
    <citation type="journal article" date="2012" name="J. Bacteriol.">
        <title>Genome sequence of the highly efficient arsenite-oxidizing bacterium Achromobacter arsenitoxydans SY8.</title>
        <authorList>
            <person name="Li X."/>
            <person name="Hu Y."/>
            <person name="Gong J."/>
            <person name="Lin Y."/>
            <person name="Johnstone L."/>
            <person name="Rensing C."/>
            <person name="Wang G."/>
        </authorList>
    </citation>
    <scope>NUCLEOTIDE SEQUENCE [LARGE SCALE GENOMIC DNA]</scope>
    <source>
        <strain evidence="2 3">SY8</strain>
    </source>
</reference>
<feature type="chain" id="PRO_5003533148" description="Sel1 repeat family protein" evidence="1">
    <location>
        <begin position="26"/>
        <end position="138"/>
    </location>
</feature>
<gene>
    <name evidence="2" type="ORF">KYC_24237</name>
</gene>
<dbReference type="AlphaFoldDB" id="H0FDF5"/>
<keyword evidence="3" id="KW-1185">Reference proteome</keyword>
<dbReference type="InterPro" id="IPR011990">
    <property type="entry name" value="TPR-like_helical_dom_sf"/>
</dbReference>
<dbReference type="Gene3D" id="1.25.40.10">
    <property type="entry name" value="Tetratricopeptide repeat domain"/>
    <property type="match status" value="1"/>
</dbReference>
<comment type="caution">
    <text evidence="2">The sequence shown here is derived from an EMBL/GenBank/DDBJ whole genome shotgun (WGS) entry which is preliminary data.</text>
</comment>
<dbReference type="EMBL" id="AGUF01000075">
    <property type="protein sequence ID" value="EHK63668.1"/>
    <property type="molecule type" value="Genomic_DNA"/>
</dbReference>
<sequence length="138" mass="14506">MNITTWRGAAARWPALALISLALHASGMAEARAGLGSPITPAQQYALALEAQTQGDYAAMLAWLRASAREGHASAQRMLGVALIGGPALYGPSQPADLCEGRLWLLRAARQNEGPAQDVAYALFGRPKDALTAHCEPS</sequence>
<keyword evidence="1" id="KW-0732">Signal</keyword>
<evidence type="ECO:0008006" key="4">
    <source>
        <dbReference type="Google" id="ProtNLM"/>
    </source>
</evidence>
<name>H0FDF5_9BURK</name>
<protein>
    <recommendedName>
        <fullName evidence="4">Sel1 repeat family protein</fullName>
    </recommendedName>
</protein>
<dbReference type="SUPFAM" id="SSF81901">
    <property type="entry name" value="HCP-like"/>
    <property type="match status" value="1"/>
</dbReference>
<accession>H0FDF5</accession>
<evidence type="ECO:0000313" key="3">
    <source>
        <dbReference type="Proteomes" id="UP000003113"/>
    </source>
</evidence>
<organism evidence="2 3">
    <name type="scientific">Achromobacter arsenitoxydans SY8</name>
    <dbReference type="NCBI Taxonomy" id="477184"/>
    <lineage>
        <taxon>Bacteria</taxon>
        <taxon>Pseudomonadati</taxon>
        <taxon>Pseudomonadota</taxon>
        <taxon>Betaproteobacteria</taxon>
        <taxon>Burkholderiales</taxon>
        <taxon>Alcaligenaceae</taxon>
        <taxon>Achromobacter</taxon>
    </lineage>
</organism>
<dbReference type="STRING" id="477184.KYC_24237"/>
<dbReference type="OrthoDB" id="8663889at2"/>
<dbReference type="RefSeq" id="WP_008167290.1">
    <property type="nucleotide sequence ID" value="NZ_AGUF01000075.1"/>
</dbReference>
<feature type="signal peptide" evidence="1">
    <location>
        <begin position="1"/>
        <end position="25"/>
    </location>
</feature>
<evidence type="ECO:0000256" key="1">
    <source>
        <dbReference type="SAM" id="SignalP"/>
    </source>
</evidence>
<dbReference type="eggNOG" id="COG0790">
    <property type="taxonomic scope" value="Bacteria"/>
</dbReference>